<evidence type="ECO:0000256" key="1">
    <source>
        <dbReference type="ARBA" id="ARBA00001971"/>
    </source>
</evidence>
<keyword evidence="4 5" id="KW-0408">Iron</keyword>
<keyword evidence="7" id="KW-0812">Transmembrane</keyword>
<evidence type="ECO:0000256" key="5">
    <source>
        <dbReference type="PIRSR" id="PIRSR602401-1"/>
    </source>
</evidence>
<feature type="binding site" description="axial binding residue" evidence="5">
    <location>
        <position position="446"/>
    </location>
    <ligand>
        <name>heme</name>
        <dbReference type="ChEBI" id="CHEBI:30413"/>
    </ligand>
    <ligandPart>
        <name>Fe</name>
        <dbReference type="ChEBI" id="CHEBI:18248"/>
    </ligandPart>
</feature>
<dbReference type="GO" id="GO:0004497">
    <property type="term" value="F:monooxygenase activity"/>
    <property type="evidence" value="ECO:0007669"/>
    <property type="project" value="UniProtKB-KW"/>
</dbReference>
<dbReference type="InterPro" id="IPR036396">
    <property type="entry name" value="Cyt_P450_sf"/>
</dbReference>
<comment type="similarity">
    <text evidence="6">Belongs to the cytochrome P450 family.</text>
</comment>
<evidence type="ECO:0000256" key="6">
    <source>
        <dbReference type="RuleBase" id="RU000461"/>
    </source>
</evidence>
<dbReference type="GO" id="GO:0044550">
    <property type="term" value="P:secondary metabolite biosynthetic process"/>
    <property type="evidence" value="ECO:0007669"/>
    <property type="project" value="UniProtKB-ARBA"/>
</dbReference>
<dbReference type="OrthoDB" id="1470350at2759"/>
<evidence type="ECO:0000256" key="4">
    <source>
        <dbReference type="ARBA" id="ARBA00023004"/>
    </source>
</evidence>
<evidence type="ECO:0000256" key="3">
    <source>
        <dbReference type="ARBA" id="ARBA00023002"/>
    </source>
</evidence>
<dbReference type="GO" id="GO:0005506">
    <property type="term" value="F:iron ion binding"/>
    <property type="evidence" value="ECO:0007669"/>
    <property type="project" value="InterPro"/>
</dbReference>
<organism evidence="8 9">
    <name type="scientific">Patellaria atrata CBS 101060</name>
    <dbReference type="NCBI Taxonomy" id="1346257"/>
    <lineage>
        <taxon>Eukaryota</taxon>
        <taxon>Fungi</taxon>
        <taxon>Dikarya</taxon>
        <taxon>Ascomycota</taxon>
        <taxon>Pezizomycotina</taxon>
        <taxon>Dothideomycetes</taxon>
        <taxon>Dothideomycetes incertae sedis</taxon>
        <taxon>Patellariales</taxon>
        <taxon>Patellariaceae</taxon>
        <taxon>Patellaria</taxon>
    </lineage>
</organism>
<dbReference type="InterPro" id="IPR017972">
    <property type="entry name" value="Cyt_P450_CS"/>
</dbReference>
<evidence type="ECO:0000313" key="8">
    <source>
        <dbReference type="EMBL" id="KAF2835335.1"/>
    </source>
</evidence>
<name>A0A9P4VMM2_9PEZI</name>
<feature type="transmembrane region" description="Helical" evidence="7">
    <location>
        <begin position="12"/>
        <end position="34"/>
    </location>
</feature>
<protein>
    <submittedName>
        <fullName evidence="8">Cytochrome P450 monooxygenase</fullName>
    </submittedName>
</protein>
<dbReference type="EMBL" id="MU006109">
    <property type="protein sequence ID" value="KAF2835335.1"/>
    <property type="molecule type" value="Genomic_DNA"/>
</dbReference>
<evidence type="ECO:0000313" key="9">
    <source>
        <dbReference type="Proteomes" id="UP000799429"/>
    </source>
</evidence>
<keyword evidence="9" id="KW-1185">Reference proteome</keyword>
<dbReference type="PANTHER" id="PTHR24305">
    <property type="entry name" value="CYTOCHROME P450"/>
    <property type="match status" value="1"/>
</dbReference>
<dbReference type="PRINTS" id="PR00463">
    <property type="entry name" value="EP450I"/>
</dbReference>
<keyword evidence="6 8" id="KW-0503">Monooxygenase</keyword>
<keyword evidence="5 6" id="KW-0349">Heme</keyword>
<dbReference type="Gene3D" id="1.10.630.10">
    <property type="entry name" value="Cytochrome P450"/>
    <property type="match status" value="1"/>
</dbReference>
<dbReference type="PROSITE" id="PS00086">
    <property type="entry name" value="CYTOCHROME_P450"/>
    <property type="match status" value="1"/>
</dbReference>
<dbReference type="AlphaFoldDB" id="A0A9P4VMM2"/>
<keyword evidence="3 6" id="KW-0560">Oxidoreductase</keyword>
<keyword evidence="2 5" id="KW-0479">Metal-binding</keyword>
<dbReference type="GO" id="GO:0020037">
    <property type="term" value="F:heme binding"/>
    <property type="evidence" value="ECO:0007669"/>
    <property type="project" value="InterPro"/>
</dbReference>
<dbReference type="InterPro" id="IPR050121">
    <property type="entry name" value="Cytochrome_P450_monoxygenase"/>
</dbReference>
<comment type="caution">
    <text evidence="8">The sequence shown here is derived from an EMBL/GenBank/DDBJ whole genome shotgun (WGS) entry which is preliminary data.</text>
</comment>
<dbReference type="GO" id="GO:0016705">
    <property type="term" value="F:oxidoreductase activity, acting on paired donors, with incorporation or reduction of molecular oxygen"/>
    <property type="evidence" value="ECO:0007669"/>
    <property type="project" value="InterPro"/>
</dbReference>
<comment type="cofactor">
    <cofactor evidence="1 5">
        <name>heme</name>
        <dbReference type="ChEBI" id="CHEBI:30413"/>
    </cofactor>
</comment>
<dbReference type="SUPFAM" id="SSF48264">
    <property type="entry name" value="Cytochrome P450"/>
    <property type="match status" value="1"/>
</dbReference>
<dbReference type="Pfam" id="PF00067">
    <property type="entry name" value="p450"/>
    <property type="match status" value="1"/>
</dbReference>
<dbReference type="PANTHER" id="PTHR24305:SF235">
    <property type="entry name" value="CYTOCHROME P450 MONOOXYGENASE APDB-RELATED"/>
    <property type="match status" value="1"/>
</dbReference>
<evidence type="ECO:0000256" key="7">
    <source>
        <dbReference type="SAM" id="Phobius"/>
    </source>
</evidence>
<gene>
    <name evidence="8" type="ORF">M501DRAFT_1008539</name>
</gene>
<proteinExistence type="inferred from homology"/>
<keyword evidence="7" id="KW-1133">Transmembrane helix</keyword>
<dbReference type="Proteomes" id="UP000799429">
    <property type="component" value="Unassembled WGS sequence"/>
</dbReference>
<sequence length="517" mass="59408">MQQLPLYEAEFGYIKFFISLVCLRLIWCITYELLLSPLRNIPGSLLARLSAKHSILKRVFGNGPKLVQADYEAYGDIYVHKPNGVSISDPKDIRAILGSQEFRKTAIYKTLDILERPSVFTNTDPLQASRRRRQINPYLNHGYLGRMEPTIIRYSIIAIKAKWERLLQQSSSESVIINYRNDTQYATFDTIGALAFGREFNSLVNDDPLIIRWIEATGLYLGLTKNFSILNIYPFSLLISRHKKLFEEFINYSKESVNQRKEALARKGSGEVQEEKPIDLLQAFIDAEDPESKIKMNHHEVQTESIAMQLAGSESTSFVTSWVIHLLTLYPQHLNLAVQEARQFPSDQLICFRHRTELPYLEACIYETLRYSPITSGFMPRVSHSKGINIQGYYIPSGVEVAINLIGVHANPKIWRSPHLFDPSRFLEDEEAKRNVFAFSYGHRNCIGRNLAWVEMLIIIANILKDFDISLPEDSVYGPHNVDELGRPRIMATRSSLFTTPKYPERDCRLVIKKRAV</sequence>
<dbReference type="InterPro" id="IPR001128">
    <property type="entry name" value="Cyt_P450"/>
</dbReference>
<reference evidence="8" key="1">
    <citation type="journal article" date="2020" name="Stud. Mycol.">
        <title>101 Dothideomycetes genomes: a test case for predicting lifestyles and emergence of pathogens.</title>
        <authorList>
            <person name="Haridas S."/>
            <person name="Albert R."/>
            <person name="Binder M."/>
            <person name="Bloem J."/>
            <person name="Labutti K."/>
            <person name="Salamov A."/>
            <person name="Andreopoulos B."/>
            <person name="Baker S."/>
            <person name="Barry K."/>
            <person name="Bills G."/>
            <person name="Bluhm B."/>
            <person name="Cannon C."/>
            <person name="Castanera R."/>
            <person name="Culley D."/>
            <person name="Daum C."/>
            <person name="Ezra D."/>
            <person name="Gonzalez J."/>
            <person name="Henrissat B."/>
            <person name="Kuo A."/>
            <person name="Liang C."/>
            <person name="Lipzen A."/>
            <person name="Lutzoni F."/>
            <person name="Magnuson J."/>
            <person name="Mondo S."/>
            <person name="Nolan M."/>
            <person name="Ohm R."/>
            <person name="Pangilinan J."/>
            <person name="Park H.-J."/>
            <person name="Ramirez L."/>
            <person name="Alfaro M."/>
            <person name="Sun H."/>
            <person name="Tritt A."/>
            <person name="Yoshinaga Y."/>
            <person name="Zwiers L.-H."/>
            <person name="Turgeon B."/>
            <person name="Goodwin S."/>
            <person name="Spatafora J."/>
            <person name="Crous P."/>
            <person name="Grigoriev I."/>
        </authorList>
    </citation>
    <scope>NUCLEOTIDE SEQUENCE</scope>
    <source>
        <strain evidence="8">CBS 101060</strain>
    </source>
</reference>
<dbReference type="InterPro" id="IPR002401">
    <property type="entry name" value="Cyt_P450_E_grp-I"/>
</dbReference>
<keyword evidence="7" id="KW-0472">Membrane</keyword>
<dbReference type="PRINTS" id="PR00385">
    <property type="entry name" value="P450"/>
</dbReference>
<accession>A0A9P4VMM2</accession>
<evidence type="ECO:0000256" key="2">
    <source>
        <dbReference type="ARBA" id="ARBA00022723"/>
    </source>
</evidence>